<keyword evidence="1" id="KW-0732">Signal</keyword>
<dbReference type="AlphaFoldDB" id="A0AAJ1BZ45"/>
<gene>
    <name evidence="2" type="ORF">NBH21_18830</name>
</gene>
<evidence type="ECO:0000313" key="3">
    <source>
        <dbReference type="Proteomes" id="UP001155380"/>
    </source>
</evidence>
<evidence type="ECO:0000256" key="1">
    <source>
        <dbReference type="SAM" id="SignalP"/>
    </source>
</evidence>
<reference evidence="2" key="1">
    <citation type="submission" date="2022-06" db="EMBL/GenBank/DDBJ databases">
        <authorList>
            <person name="Sun Q."/>
        </authorList>
    </citation>
    <scope>NUCLEOTIDE SEQUENCE</scope>
    <source>
        <strain evidence="2">S101</strain>
    </source>
</reference>
<accession>A0AAJ1BZ45</accession>
<comment type="caution">
    <text evidence="2">The sequence shown here is derived from an EMBL/GenBank/DDBJ whole genome shotgun (WGS) entry which is preliminary data.</text>
</comment>
<feature type="signal peptide" evidence="1">
    <location>
        <begin position="1"/>
        <end position="17"/>
    </location>
</feature>
<organism evidence="2 3">
    <name type="scientific">Ciceribacter sichuanensis</name>
    <dbReference type="NCBI Taxonomy" id="2949647"/>
    <lineage>
        <taxon>Bacteria</taxon>
        <taxon>Pseudomonadati</taxon>
        <taxon>Pseudomonadota</taxon>
        <taxon>Alphaproteobacteria</taxon>
        <taxon>Hyphomicrobiales</taxon>
        <taxon>Rhizobiaceae</taxon>
        <taxon>Ciceribacter</taxon>
    </lineage>
</organism>
<dbReference type="Proteomes" id="UP001155380">
    <property type="component" value="Unassembled WGS sequence"/>
</dbReference>
<protein>
    <recommendedName>
        <fullName evidence="4">Outer membrane protein beta-barrel domain-containing protein</fullName>
    </recommendedName>
</protein>
<evidence type="ECO:0008006" key="4">
    <source>
        <dbReference type="Google" id="ProtNLM"/>
    </source>
</evidence>
<name>A0AAJ1BZ45_9HYPH</name>
<evidence type="ECO:0000313" key="2">
    <source>
        <dbReference type="EMBL" id="MCO5958839.1"/>
    </source>
</evidence>
<proteinExistence type="predicted"/>
<sequence>MGILTACCIFTGALAQAADVTPLLTPKPEQSETQDGWTFSFAPYFWATSLSGDTAQFSLPAVHVDASFGDILENLDFAAMAAGEARYGRFSIIGDIEYSKLSVGGSTPFGILASDVSVRTETFSGLIGAGYSVLSDSSGYLDVVGGIKVWSVDTTISFSGGLLNGVNRSDSATWVDALAGLRGSYSLTSEVYVTGWGFVGAGSADVDWDVALALGYRFNERLSAIAGYRAVGVDYSNDGFVFDVVQQGPILTLELRF</sequence>
<feature type="chain" id="PRO_5042553125" description="Outer membrane protein beta-barrel domain-containing protein" evidence="1">
    <location>
        <begin position="18"/>
        <end position="257"/>
    </location>
</feature>
<dbReference type="EMBL" id="JAMXLX010000006">
    <property type="protein sequence ID" value="MCO5958839.1"/>
    <property type="molecule type" value="Genomic_DNA"/>
</dbReference>